<evidence type="ECO:0000256" key="8">
    <source>
        <dbReference type="PIRSR" id="PIRSR000102-1"/>
    </source>
</evidence>
<feature type="active site" description="Proton acceptor" evidence="8">
    <location>
        <position position="179"/>
    </location>
</feature>
<feature type="binding site" evidence="9">
    <location>
        <position position="82"/>
    </location>
    <ligand>
        <name>substrate</name>
    </ligand>
</feature>
<dbReference type="PANTHER" id="PTHR11540:SF16">
    <property type="entry name" value="MALATE DEHYDROGENASE, MITOCHONDRIAL"/>
    <property type="match status" value="1"/>
</dbReference>
<evidence type="ECO:0000256" key="1">
    <source>
        <dbReference type="ARBA" id="ARBA00008824"/>
    </source>
</evidence>
<feature type="binding site" evidence="10">
    <location>
        <begin position="8"/>
        <end position="14"/>
    </location>
    <ligand>
        <name>NAD(+)</name>
        <dbReference type="ChEBI" id="CHEBI:57540"/>
    </ligand>
</feature>
<keyword evidence="6 10" id="KW-0520">NAD</keyword>
<dbReference type="PIRSF" id="PIRSF000102">
    <property type="entry name" value="Lac_mal_DH"/>
    <property type="match status" value="1"/>
</dbReference>
<dbReference type="InterPro" id="IPR001236">
    <property type="entry name" value="Lactate/malate_DH_N"/>
</dbReference>
<dbReference type="GO" id="GO:0019752">
    <property type="term" value="P:carboxylic acid metabolic process"/>
    <property type="evidence" value="ECO:0007669"/>
    <property type="project" value="InterPro"/>
</dbReference>
<evidence type="ECO:0000256" key="5">
    <source>
        <dbReference type="ARBA" id="ARBA00023002"/>
    </source>
</evidence>
<dbReference type="FunFam" id="3.40.50.720:FF:000013">
    <property type="entry name" value="Malate dehydrogenase"/>
    <property type="match status" value="1"/>
</dbReference>
<dbReference type="STRING" id="1392255.A0A2I1CDS2"/>
<evidence type="ECO:0000256" key="4">
    <source>
        <dbReference type="ARBA" id="ARBA00022532"/>
    </source>
</evidence>
<dbReference type="Gene3D" id="3.90.110.10">
    <property type="entry name" value="Lactate dehydrogenase/glycoside hydrolase, family 4, C-terminal"/>
    <property type="match status" value="1"/>
</dbReference>
<dbReference type="SUPFAM" id="SSF56327">
    <property type="entry name" value="LDH C-terminal domain-like"/>
    <property type="match status" value="1"/>
</dbReference>
<feature type="binding site" evidence="9">
    <location>
        <position position="120"/>
    </location>
    <ligand>
        <name>substrate</name>
    </ligand>
</feature>
<sequence>MVKAAVLGASGGIGQPLSLLLKACPLVDELALYDVVNTPGVAADLSHISSVAKVSGYLPKDDGLKNALTDTDVVVIPAGIPRKPGMSRDDLFKVNAGIVRDLVTGIAQYCPKAFVLIISNPVNSTVPIAAEVLKKQGVFDPKRLFGVTTLDVVRAETFTQEYSGQKDPSKVQIPVVGGHSGETIVPLFSKASPALDIPADKYDALVNRVQFGGDEVVKAKDGAGSATLSMAYAGFRFAERVIRASQGQSGIVEPTYIYLRGVTGGEEIANDTGVEFFSTLVELGPNGAEKAINILQGVTEQEKTLLEACTKGLKGNIEKGIEFVKNTPPK</sequence>
<name>A0A2I1CDS2_ASPN1</name>
<dbReference type="InterPro" id="IPR022383">
    <property type="entry name" value="Lactate/malate_DH_C"/>
</dbReference>
<dbReference type="AlphaFoldDB" id="A0A2I1CDS2"/>
<evidence type="ECO:0000256" key="7">
    <source>
        <dbReference type="ARBA" id="ARBA00048313"/>
    </source>
</evidence>
<feature type="binding site" evidence="10">
    <location>
        <position position="230"/>
    </location>
    <ligand>
        <name>NAD(+)</name>
        <dbReference type="ChEBI" id="CHEBI:57540"/>
    </ligand>
</feature>
<feature type="binding site" evidence="10">
    <location>
        <begin position="118"/>
        <end position="120"/>
    </location>
    <ligand>
        <name>NAD(+)</name>
        <dbReference type="ChEBI" id="CHEBI:57540"/>
    </ligand>
</feature>
<dbReference type="GeneID" id="36530684"/>
<feature type="binding site" evidence="9">
    <location>
        <position position="88"/>
    </location>
    <ligand>
        <name>substrate</name>
    </ligand>
</feature>
<dbReference type="GO" id="GO:0030060">
    <property type="term" value="F:L-malate dehydrogenase (NAD+) activity"/>
    <property type="evidence" value="ECO:0007669"/>
    <property type="project" value="UniProtKB-EC"/>
</dbReference>
<evidence type="ECO:0000313" key="15">
    <source>
        <dbReference type="Proteomes" id="UP000234474"/>
    </source>
</evidence>
<dbReference type="PANTHER" id="PTHR11540">
    <property type="entry name" value="MALATE AND LACTATE DEHYDROGENASE"/>
    <property type="match status" value="1"/>
</dbReference>
<evidence type="ECO:0000313" key="14">
    <source>
        <dbReference type="EMBL" id="PKX95770.1"/>
    </source>
</evidence>
<dbReference type="Pfam" id="PF00056">
    <property type="entry name" value="Ldh_1_N"/>
    <property type="match status" value="1"/>
</dbReference>
<feature type="binding site" evidence="10">
    <location>
        <position position="95"/>
    </location>
    <ligand>
        <name>NAD(+)</name>
        <dbReference type="ChEBI" id="CHEBI:57540"/>
    </ligand>
</feature>
<gene>
    <name evidence="14" type="ORF">P174DRAFT_387447</name>
</gene>
<dbReference type="EC" id="1.1.1.37" evidence="3"/>
<dbReference type="SUPFAM" id="SSF51735">
    <property type="entry name" value="NAD(P)-binding Rossmann-fold domains"/>
    <property type="match status" value="1"/>
</dbReference>
<comment type="subunit">
    <text evidence="2">Homodimer.</text>
</comment>
<feature type="domain" description="Lactate/malate dehydrogenase C-terminal" evidence="13">
    <location>
        <begin position="148"/>
        <end position="324"/>
    </location>
</feature>
<reference evidence="15" key="1">
    <citation type="journal article" date="2018" name="Proc. Natl. Acad. Sci. U.S.A.">
        <title>Linking secondary metabolites to gene clusters through genome sequencing of six diverse Aspergillus species.</title>
        <authorList>
            <person name="Kaerboelling I."/>
            <person name="Vesth T.C."/>
            <person name="Frisvad J.C."/>
            <person name="Nybo J.L."/>
            <person name="Theobald S."/>
            <person name="Kuo A."/>
            <person name="Bowyer P."/>
            <person name="Matsuda Y."/>
            <person name="Mondo S."/>
            <person name="Lyhne E.K."/>
            <person name="Kogle M.E."/>
            <person name="Clum A."/>
            <person name="Lipzen A."/>
            <person name="Salamov A."/>
            <person name="Ngan C.Y."/>
            <person name="Daum C."/>
            <person name="Chiniquy J."/>
            <person name="Barry K."/>
            <person name="LaButti K."/>
            <person name="Haridas S."/>
            <person name="Simmons B.A."/>
            <person name="Magnuson J.K."/>
            <person name="Mortensen U.H."/>
            <person name="Larsen T.O."/>
            <person name="Grigoriev I.V."/>
            <person name="Baker S.E."/>
            <person name="Andersen M.R."/>
        </authorList>
    </citation>
    <scope>NUCLEOTIDE SEQUENCE [LARGE SCALE GENOMIC DNA]</scope>
    <source>
        <strain evidence="15">IBT 16806</strain>
    </source>
</reference>
<evidence type="ECO:0000256" key="11">
    <source>
        <dbReference type="RuleBase" id="RU003369"/>
    </source>
</evidence>
<keyword evidence="5 11" id="KW-0560">Oxidoreductase</keyword>
<evidence type="ECO:0000259" key="12">
    <source>
        <dbReference type="Pfam" id="PF00056"/>
    </source>
</evidence>
<proteinExistence type="inferred from homology"/>
<keyword evidence="4" id="KW-0816">Tricarboxylic acid cycle</keyword>
<evidence type="ECO:0000256" key="2">
    <source>
        <dbReference type="ARBA" id="ARBA00011738"/>
    </source>
</evidence>
<dbReference type="NCBIfam" id="TIGR01772">
    <property type="entry name" value="MDH_euk_gproteo"/>
    <property type="match status" value="1"/>
</dbReference>
<accession>A0A2I1CDS2</accession>
<keyword evidence="15" id="KW-1185">Reference proteome</keyword>
<dbReference type="Proteomes" id="UP000234474">
    <property type="component" value="Unassembled WGS sequence"/>
</dbReference>
<dbReference type="VEuPathDB" id="FungiDB:P174DRAFT_387447"/>
<dbReference type="FunFam" id="3.90.110.10:FF:000001">
    <property type="entry name" value="Malate dehydrogenase"/>
    <property type="match status" value="1"/>
</dbReference>
<dbReference type="OrthoDB" id="4069699at2759"/>
<feature type="binding site" evidence="10">
    <location>
        <position position="34"/>
    </location>
    <ligand>
        <name>NAD(+)</name>
        <dbReference type="ChEBI" id="CHEBI:57540"/>
    </ligand>
</feature>
<feature type="domain" description="Lactate/malate dehydrogenase N-terminal" evidence="12">
    <location>
        <begin position="3"/>
        <end position="146"/>
    </location>
</feature>
<dbReference type="GO" id="GO:0006099">
    <property type="term" value="P:tricarboxylic acid cycle"/>
    <property type="evidence" value="ECO:0007669"/>
    <property type="project" value="UniProtKB-KW"/>
</dbReference>
<dbReference type="RefSeq" id="XP_024684365.1">
    <property type="nucleotide sequence ID" value="XM_024823359.1"/>
</dbReference>
<comment type="caution">
    <text evidence="14">The sequence shown here is derived from an EMBL/GenBank/DDBJ whole genome shotgun (WGS) entry which is preliminary data.</text>
</comment>
<dbReference type="CDD" id="cd01337">
    <property type="entry name" value="MDH_glyoxysomal_mitochondrial"/>
    <property type="match status" value="1"/>
</dbReference>
<evidence type="ECO:0000256" key="3">
    <source>
        <dbReference type="ARBA" id="ARBA00012995"/>
    </source>
</evidence>
<evidence type="ECO:0000256" key="9">
    <source>
        <dbReference type="PIRSR" id="PIRSR000102-2"/>
    </source>
</evidence>
<comment type="similarity">
    <text evidence="1">Belongs to the LDH/MDH superfamily. MDH type 1 family.</text>
</comment>
<dbReference type="InterPro" id="IPR001557">
    <property type="entry name" value="L-lactate/malate_DH"/>
</dbReference>
<feature type="binding site" evidence="9">
    <location>
        <position position="154"/>
    </location>
    <ligand>
        <name>substrate</name>
    </ligand>
</feature>
<evidence type="ECO:0000256" key="10">
    <source>
        <dbReference type="PIRSR" id="PIRSR000102-3"/>
    </source>
</evidence>
<dbReference type="GO" id="GO:0005829">
    <property type="term" value="C:cytosol"/>
    <property type="evidence" value="ECO:0007669"/>
    <property type="project" value="TreeGrafter"/>
</dbReference>
<dbReference type="Pfam" id="PF02866">
    <property type="entry name" value="Ldh_1_C"/>
    <property type="match status" value="1"/>
</dbReference>
<dbReference type="Gene3D" id="3.40.50.720">
    <property type="entry name" value="NAD(P)-binding Rossmann-like Domain"/>
    <property type="match status" value="1"/>
</dbReference>
<protein>
    <recommendedName>
        <fullName evidence="3">malate dehydrogenase</fullName>
        <ecNumber evidence="3">1.1.1.37</ecNumber>
    </recommendedName>
</protein>
<dbReference type="OMA" id="FGCAVEL"/>
<dbReference type="InterPro" id="IPR010097">
    <property type="entry name" value="Malate_DH_type1"/>
</dbReference>
<comment type="catalytic activity">
    <reaction evidence="7">
        <text>(S)-malate + NAD(+) = oxaloacetate + NADH + H(+)</text>
        <dbReference type="Rhea" id="RHEA:21432"/>
        <dbReference type="ChEBI" id="CHEBI:15378"/>
        <dbReference type="ChEBI" id="CHEBI:15589"/>
        <dbReference type="ChEBI" id="CHEBI:16452"/>
        <dbReference type="ChEBI" id="CHEBI:57540"/>
        <dbReference type="ChEBI" id="CHEBI:57945"/>
        <dbReference type="EC" id="1.1.1.37"/>
    </reaction>
</comment>
<dbReference type="InterPro" id="IPR036291">
    <property type="entry name" value="NAD(P)-bd_dom_sf"/>
</dbReference>
<evidence type="ECO:0000259" key="13">
    <source>
        <dbReference type="Pfam" id="PF02866"/>
    </source>
</evidence>
<dbReference type="EMBL" id="MSZS01000003">
    <property type="protein sequence ID" value="PKX95770.1"/>
    <property type="molecule type" value="Genomic_DNA"/>
</dbReference>
<organism evidence="14 15">
    <name type="scientific">Aspergillus novofumigatus (strain IBT 16806)</name>
    <dbReference type="NCBI Taxonomy" id="1392255"/>
    <lineage>
        <taxon>Eukaryota</taxon>
        <taxon>Fungi</taxon>
        <taxon>Dikarya</taxon>
        <taxon>Ascomycota</taxon>
        <taxon>Pezizomycotina</taxon>
        <taxon>Eurotiomycetes</taxon>
        <taxon>Eurotiomycetidae</taxon>
        <taxon>Eurotiales</taxon>
        <taxon>Aspergillaceae</taxon>
        <taxon>Aspergillus</taxon>
        <taxon>Aspergillus subgen. Fumigati</taxon>
    </lineage>
</organism>
<dbReference type="InterPro" id="IPR015955">
    <property type="entry name" value="Lactate_DH/Glyco_Ohase_4_C"/>
</dbReference>
<evidence type="ECO:0000256" key="6">
    <source>
        <dbReference type="ARBA" id="ARBA00023027"/>
    </source>
</evidence>